<dbReference type="EMBL" id="KL197718">
    <property type="protein sequence ID" value="KDQ58143.1"/>
    <property type="molecule type" value="Genomic_DNA"/>
</dbReference>
<dbReference type="AlphaFoldDB" id="A0A067PTK0"/>
<keyword evidence="1" id="KW-0472">Membrane</keyword>
<name>A0A067PTK0_9AGAM</name>
<proteinExistence type="predicted"/>
<evidence type="ECO:0000256" key="1">
    <source>
        <dbReference type="SAM" id="Phobius"/>
    </source>
</evidence>
<keyword evidence="3" id="KW-1185">Reference proteome</keyword>
<protein>
    <submittedName>
        <fullName evidence="2">Uncharacterized protein</fullName>
    </submittedName>
</protein>
<keyword evidence="1" id="KW-0812">Transmembrane</keyword>
<dbReference type="HOGENOM" id="CLU_1731715_0_0_1"/>
<sequence>MHEDLHCLMVVVAAVLYNPAHFLTYAFQSSTYAFHSATYALHSSTYVFHSTVYVTCSSLALQCIAVCWRSIARSPKYNDKNLNVMYLNNPLYMYLSPRHHGCKILQPATRSSSPSWHNAPLGSGGVETTTRTLEQRIADYMREFRGECRLS</sequence>
<evidence type="ECO:0000313" key="2">
    <source>
        <dbReference type="EMBL" id="KDQ58143.1"/>
    </source>
</evidence>
<evidence type="ECO:0000313" key="3">
    <source>
        <dbReference type="Proteomes" id="UP000027265"/>
    </source>
</evidence>
<gene>
    <name evidence="2" type="ORF">JAAARDRAFT_258532</name>
</gene>
<dbReference type="InParanoid" id="A0A067PTK0"/>
<reference evidence="3" key="1">
    <citation type="journal article" date="2014" name="Proc. Natl. Acad. Sci. U.S.A.">
        <title>Extensive sampling of basidiomycete genomes demonstrates inadequacy of the white-rot/brown-rot paradigm for wood decay fungi.</title>
        <authorList>
            <person name="Riley R."/>
            <person name="Salamov A.A."/>
            <person name="Brown D.W."/>
            <person name="Nagy L.G."/>
            <person name="Floudas D."/>
            <person name="Held B.W."/>
            <person name="Levasseur A."/>
            <person name="Lombard V."/>
            <person name="Morin E."/>
            <person name="Otillar R."/>
            <person name="Lindquist E.A."/>
            <person name="Sun H."/>
            <person name="LaButti K.M."/>
            <person name="Schmutz J."/>
            <person name="Jabbour D."/>
            <person name="Luo H."/>
            <person name="Baker S.E."/>
            <person name="Pisabarro A.G."/>
            <person name="Walton J.D."/>
            <person name="Blanchette R.A."/>
            <person name="Henrissat B."/>
            <person name="Martin F."/>
            <person name="Cullen D."/>
            <person name="Hibbett D.S."/>
            <person name="Grigoriev I.V."/>
        </authorList>
    </citation>
    <scope>NUCLEOTIDE SEQUENCE [LARGE SCALE GENOMIC DNA]</scope>
    <source>
        <strain evidence="3">MUCL 33604</strain>
    </source>
</reference>
<accession>A0A067PTK0</accession>
<feature type="transmembrane region" description="Helical" evidence="1">
    <location>
        <begin position="47"/>
        <end position="68"/>
    </location>
</feature>
<organism evidence="2 3">
    <name type="scientific">Jaapia argillacea MUCL 33604</name>
    <dbReference type="NCBI Taxonomy" id="933084"/>
    <lineage>
        <taxon>Eukaryota</taxon>
        <taxon>Fungi</taxon>
        <taxon>Dikarya</taxon>
        <taxon>Basidiomycota</taxon>
        <taxon>Agaricomycotina</taxon>
        <taxon>Agaricomycetes</taxon>
        <taxon>Agaricomycetidae</taxon>
        <taxon>Jaapiales</taxon>
        <taxon>Jaapiaceae</taxon>
        <taxon>Jaapia</taxon>
    </lineage>
</organism>
<keyword evidence="1" id="KW-1133">Transmembrane helix</keyword>
<feature type="transmembrane region" description="Helical" evidence="1">
    <location>
        <begin position="7"/>
        <end position="27"/>
    </location>
</feature>
<dbReference type="Proteomes" id="UP000027265">
    <property type="component" value="Unassembled WGS sequence"/>
</dbReference>